<accession>A0A0S8G883</accession>
<name>A0A0S8G883_UNCW3</name>
<evidence type="ECO:0008006" key="3">
    <source>
        <dbReference type="Google" id="ProtNLM"/>
    </source>
</evidence>
<gene>
    <name evidence="1" type="ORF">AMJ87_10755</name>
</gene>
<dbReference type="AlphaFoldDB" id="A0A0S8G883"/>
<protein>
    <recommendedName>
        <fullName evidence="3">Secretion system C-terminal sorting domain-containing protein</fullName>
    </recommendedName>
</protein>
<reference evidence="1 2" key="1">
    <citation type="journal article" date="2015" name="Microbiome">
        <title>Genomic resolution of linkages in carbon, nitrogen, and sulfur cycling among widespread estuary sediment bacteria.</title>
        <authorList>
            <person name="Baker B.J."/>
            <person name="Lazar C.S."/>
            <person name="Teske A.P."/>
            <person name="Dick G.J."/>
        </authorList>
    </citation>
    <scope>NUCLEOTIDE SEQUENCE [LARGE SCALE GENOMIC DNA]</scope>
    <source>
        <strain evidence="1">SM23_60</strain>
    </source>
</reference>
<proteinExistence type="predicted"/>
<comment type="caution">
    <text evidence="1">The sequence shown here is derived from an EMBL/GenBank/DDBJ whole genome shotgun (WGS) entry which is preliminary data.</text>
</comment>
<evidence type="ECO:0000313" key="2">
    <source>
        <dbReference type="Proteomes" id="UP000051096"/>
    </source>
</evidence>
<sequence>TNPSSLFSFRYQYSADSGYSFEPSIRVSDTASVSHADFMGEYHICVSDSEYLYAIWTDGRNGDDNDLYFSKALLSELASAEITHAYPLLQHLLTAPTIWHGNVSLGIGQCTTPLDIRMYDCTGRFVTHLYHGQALQPVHITMASDDVPSGVLFIKLDTENHSEVHKVVNLR</sequence>
<dbReference type="EMBL" id="LJUO01000133">
    <property type="protein sequence ID" value="KPK69256.1"/>
    <property type="molecule type" value="Genomic_DNA"/>
</dbReference>
<organism evidence="1 2">
    <name type="scientific">candidate division WOR_3 bacterium SM23_60</name>
    <dbReference type="NCBI Taxonomy" id="1703780"/>
    <lineage>
        <taxon>Bacteria</taxon>
        <taxon>Bacteria division WOR-3</taxon>
    </lineage>
</organism>
<feature type="non-terminal residue" evidence="1">
    <location>
        <position position="1"/>
    </location>
</feature>
<dbReference type="Proteomes" id="UP000051096">
    <property type="component" value="Unassembled WGS sequence"/>
</dbReference>
<evidence type="ECO:0000313" key="1">
    <source>
        <dbReference type="EMBL" id="KPK69256.1"/>
    </source>
</evidence>